<evidence type="ECO:0000313" key="2">
    <source>
        <dbReference type="EMBL" id="GGJ61672.1"/>
    </source>
</evidence>
<comment type="caution">
    <text evidence="2">The sequence shown here is derived from an EMBL/GenBank/DDBJ whole genome shotgun (WGS) entry which is preliminary data.</text>
</comment>
<feature type="transmembrane region" description="Helical" evidence="1">
    <location>
        <begin position="25"/>
        <end position="49"/>
    </location>
</feature>
<dbReference type="AlphaFoldDB" id="A0A917UJR7"/>
<keyword evidence="1" id="KW-1133">Transmembrane helix</keyword>
<evidence type="ECO:0000313" key="3">
    <source>
        <dbReference type="Proteomes" id="UP000625682"/>
    </source>
</evidence>
<accession>A0A917UJR7</accession>
<keyword evidence="1" id="KW-0812">Transmembrane</keyword>
<sequence>MPAGAVGSVVRAVLVYASLSSRNGLVITGAHMVGLMFLALMFSPVVACLPELFPARPRYTGVSAAFILSDTFGGGFPRPSPG</sequence>
<name>A0A917UJR7_9ACTN</name>
<keyword evidence="1" id="KW-0472">Membrane</keyword>
<proteinExistence type="predicted"/>
<keyword evidence="3" id="KW-1185">Reference proteome</keyword>
<evidence type="ECO:0000256" key="1">
    <source>
        <dbReference type="SAM" id="Phobius"/>
    </source>
</evidence>
<reference evidence="2" key="1">
    <citation type="journal article" date="2014" name="Int. J. Syst. Evol. Microbiol.">
        <title>Complete genome sequence of Corynebacterium casei LMG S-19264T (=DSM 44701T), isolated from a smear-ripened cheese.</title>
        <authorList>
            <consortium name="US DOE Joint Genome Institute (JGI-PGF)"/>
            <person name="Walter F."/>
            <person name="Albersmeier A."/>
            <person name="Kalinowski J."/>
            <person name="Ruckert C."/>
        </authorList>
    </citation>
    <scope>NUCLEOTIDE SEQUENCE</scope>
    <source>
        <strain evidence="2">CGMCC 4.7272</strain>
    </source>
</reference>
<reference evidence="2" key="2">
    <citation type="submission" date="2020-09" db="EMBL/GenBank/DDBJ databases">
        <authorList>
            <person name="Sun Q."/>
            <person name="Zhou Y."/>
        </authorList>
    </citation>
    <scope>NUCLEOTIDE SEQUENCE</scope>
    <source>
        <strain evidence="2">CGMCC 4.7272</strain>
    </source>
</reference>
<dbReference type="Proteomes" id="UP000625682">
    <property type="component" value="Unassembled WGS sequence"/>
</dbReference>
<dbReference type="EMBL" id="BMMU01000033">
    <property type="protein sequence ID" value="GGJ61672.1"/>
    <property type="molecule type" value="Genomic_DNA"/>
</dbReference>
<organism evidence="2 3">
    <name type="scientific">Streptomyces lacrimifluminis</name>
    <dbReference type="NCBI Taxonomy" id="1500077"/>
    <lineage>
        <taxon>Bacteria</taxon>
        <taxon>Bacillati</taxon>
        <taxon>Actinomycetota</taxon>
        <taxon>Actinomycetes</taxon>
        <taxon>Kitasatosporales</taxon>
        <taxon>Streptomycetaceae</taxon>
        <taxon>Streptomyces</taxon>
    </lineage>
</organism>
<gene>
    <name evidence="2" type="ORF">GCM10012282_68690</name>
</gene>
<protein>
    <submittedName>
        <fullName evidence="2">Uncharacterized protein</fullName>
    </submittedName>
</protein>
<dbReference type="RefSeq" id="WP_229695554.1">
    <property type="nucleotide sequence ID" value="NZ_BAABER010000035.1"/>
</dbReference>